<organism evidence="1 2">
    <name type="scientific">Fusarium decemcellulare</name>
    <dbReference type="NCBI Taxonomy" id="57161"/>
    <lineage>
        <taxon>Eukaryota</taxon>
        <taxon>Fungi</taxon>
        <taxon>Dikarya</taxon>
        <taxon>Ascomycota</taxon>
        <taxon>Pezizomycotina</taxon>
        <taxon>Sordariomycetes</taxon>
        <taxon>Hypocreomycetidae</taxon>
        <taxon>Hypocreales</taxon>
        <taxon>Nectriaceae</taxon>
        <taxon>Fusarium</taxon>
        <taxon>Fusarium decemcellulare species complex</taxon>
    </lineage>
</organism>
<evidence type="ECO:0000313" key="2">
    <source>
        <dbReference type="Proteomes" id="UP001148629"/>
    </source>
</evidence>
<proteinExistence type="predicted"/>
<comment type="caution">
    <text evidence="1">The sequence shown here is derived from an EMBL/GenBank/DDBJ whole genome shotgun (WGS) entry which is preliminary data.</text>
</comment>
<gene>
    <name evidence="1" type="ORF">NM208_g9630</name>
</gene>
<name>A0ACC1S140_9HYPO</name>
<dbReference type="Proteomes" id="UP001148629">
    <property type="component" value="Unassembled WGS sequence"/>
</dbReference>
<accession>A0ACC1S140</accession>
<reference evidence="1" key="1">
    <citation type="submission" date="2022-08" db="EMBL/GenBank/DDBJ databases">
        <title>Genome Sequence of Fusarium decemcellulare.</title>
        <authorList>
            <person name="Buettner E."/>
        </authorList>
    </citation>
    <scope>NUCLEOTIDE SEQUENCE</scope>
    <source>
        <strain evidence="1">Babe19</strain>
    </source>
</reference>
<dbReference type="EMBL" id="JANRMS010001255">
    <property type="protein sequence ID" value="KAJ3529725.1"/>
    <property type="molecule type" value="Genomic_DNA"/>
</dbReference>
<sequence>MTSPPKVPLWEPQDAHETQVSKFLRHVNQKHGLKLQTYEDLHKWSVDTTTFQDFWRDAYAWLEISPEAHHDINSVIEFQDPTGAMFPPPRFFPSESLNITEMMLRNRRDQDVAIYFARETVSGLQRVSWGELRERVRQLRSAMLNSGVRRGHIIAAVISNSVNAIAISLAALSIGAVWSSTSCDMGVAGIVDRYSQVSPKIVFVDDGYVYGGKTITLESRIKQWAVELQKVNGQLSDVVIIPSCNIGIKPQDVDNGCTFEDFLSRDTGDSLEFTMVPFSHPAFILYSSGTGAALKVKTDMVLQNDVRKTDVVFQYTTTSWVMWVLNLINLSCGASMLLYDGSPFYPRPTVLLELAEKVGVCVFGTSPRYLSTLKDLNIEPRKQFNLSSLRVVTSTGSALPESIYRWFYATGFPPSAHLVSMSGGTDIAGAFVGGTPLLPVFAGEIQCKALGMAVDVYDPATDRPVSAEGSGSPGELVCTKPFPSQPLEFVGKDGWEKYRSSYFEKFGPGVWCQGDFIQRLQDTDGIVMLGRSDGVLNPSGVRFGSAEIYAITDTMPELLDSICVGQRRDIDQDERVLLFVKMKPGEVFSPEVDKRIRSAIREGCSPRHVPSHIFEVADIPLTVNGKKCEINVKHIVNGRKAHVSGTVANPDALKLYEKFSRLPADGGKQQPAGKLCVKVPACRLLRTSVSPNTLVTTRKSPRVPGNWGEEVDIVLHGPVSAAEREKSDAMSPITVHHAQTAPLIGENVPSLVGNATDQQDFGTGKAAAEYGEGPKTDEFKLDQLFDMDAYINSLTIDKDNQPSFSAEDKDTRNTPASTNIIQTGSPGTCSSVDGLTTKSLPSDAFSPNLFDPPLQLKRLLATIPKSSRLQSSIQRQVTKETSFVPFSSYHFVSASTIWNLDQADTKYLEKRGCLHLPDKPALDEFVQEYFLHVHPVLPLIDEGGFWAMYNSRPGDDAWSGHFPLVILQAMIFIACPFVAMSTLQDLGFASVQEARSTFYSVSKVLFHTDEHRDDVCSAQAALMLTYYAPTIYDRTNSYWLSTAIHFAKMGNADQYHMKEIDHECKITLKRLWWGCVLRDRIMALSLRRPLQIKPDDFDFSQPGLLEDDLNNEIHRSEVYDAATKRELIQLMTSLCELAVAMNDMLMFCFPPGPKLDAESSSQRLRDSFLKLDEWYVASVAKLQVPPQSTGVHGSLTLFVNAIYIYYYTAKAILNHCLEGLATKGLPGSNLYERWHASGEVADSLQSITNKFIELKKRDLARYLPNTFVAFSLLPLAWRMSQPGLGGHERLSKEDRDLSDLCSVVKGLGNLYEMTDSALECLTRNLLRLAIDIRAMGFWSQFNWNDDAIRPPDADTRIGWAGVPLSQTLGYYGHIKRATLPLNNQLGFTPDYASVPVGTIAEAFVSSFSSAIQAQDVEAILGHIFGDGYWKDVEMLTWDIRTLHGHDNIRPMLKERLGVTGISNLRLSSHAPASLERLGDDLSFILLHISFDFAHGTGVAVAQTEGW</sequence>
<protein>
    <submittedName>
        <fullName evidence="1">Uncharacterized protein</fullName>
    </submittedName>
</protein>
<keyword evidence="2" id="KW-1185">Reference proteome</keyword>
<evidence type="ECO:0000313" key="1">
    <source>
        <dbReference type="EMBL" id="KAJ3529725.1"/>
    </source>
</evidence>